<proteinExistence type="predicted"/>
<sequence length="92" mass="10177">MKTLECEDKNVPGYTATALAKMRGTASISLASTIDPPKSTNTKATSQINLPCHGGYNNYRIPSVLTANLNIYQQNESYREYATMLMYNKVPP</sequence>
<dbReference type="Proteomes" id="UP000289738">
    <property type="component" value="Chromosome A04"/>
</dbReference>
<name>A0A445DAH5_ARAHY</name>
<gene>
    <name evidence="1" type="ORF">Ahy_A04g017241</name>
</gene>
<comment type="caution">
    <text evidence="1">The sequence shown here is derived from an EMBL/GenBank/DDBJ whole genome shotgun (WGS) entry which is preliminary data.</text>
</comment>
<reference evidence="1 2" key="1">
    <citation type="submission" date="2019-01" db="EMBL/GenBank/DDBJ databases">
        <title>Sequencing of cultivated peanut Arachis hypogaea provides insights into genome evolution and oil improvement.</title>
        <authorList>
            <person name="Chen X."/>
        </authorList>
    </citation>
    <scope>NUCLEOTIDE SEQUENCE [LARGE SCALE GENOMIC DNA]</scope>
    <source>
        <strain evidence="2">cv. Fuhuasheng</strain>
        <tissue evidence="1">Leaves</tissue>
    </source>
</reference>
<dbReference type="AlphaFoldDB" id="A0A445DAH5"/>
<evidence type="ECO:0000313" key="2">
    <source>
        <dbReference type="Proteomes" id="UP000289738"/>
    </source>
</evidence>
<protein>
    <submittedName>
        <fullName evidence="1">Uncharacterized protein</fullName>
    </submittedName>
</protein>
<evidence type="ECO:0000313" key="1">
    <source>
        <dbReference type="EMBL" id="RYR60155.1"/>
    </source>
</evidence>
<accession>A0A445DAH5</accession>
<dbReference type="EMBL" id="SDMP01000004">
    <property type="protein sequence ID" value="RYR60155.1"/>
    <property type="molecule type" value="Genomic_DNA"/>
</dbReference>
<organism evidence="1 2">
    <name type="scientific">Arachis hypogaea</name>
    <name type="common">Peanut</name>
    <dbReference type="NCBI Taxonomy" id="3818"/>
    <lineage>
        <taxon>Eukaryota</taxon>
        <taxon>Viridiplantae</taxon>
        <taxon>Streptophyta</taxon>
        <taxon>Embryophyta</taxon>
        <taxon>Tracheophyta</taxon>
        <taxon>Spermatophyta</taxon>
        <taxon>Magnoliopsida</taxon>
        <taxon>eudicotyledons</taxon>
        <taxon>Gunneridae</taxon>
        <taxon>Pentapetalae</taxon>
        <taxon>rosids</taxon>
        <taxon>fabids</taxon>
        <taxon>Fabales</taxon>
        <taxon>Fabaceae</taxon>
        <taxon>Papilionoideae</taxon>
        <taxon>50 kb inversion clade</taxon>
        <taxon>dalbergioids sensu lato</taxon>
        <taxon>Dalbergieae</taxon>
        <taxon>Pterocarpus clade</taxon>
        <taxon>Arachis</taxon>
    </lineage>
</organism>
<keyword evidence="2" id="KW-1185">Reference proteome</keyword>